<sequence length="94" mass="10627">MRLFLGSNLLKSGVSWRGFKGSLIFALGFYTNHALNPNLGTIIKEAKESLNEAKALTEEGQARIAKFKETQKLMEHLLQLYDARMAELEELKKS</sequence>
<proteinExistence type="predicted"/>
<accession>A0A1J3E878</accession>
<dbReference type="AlphaFoldDB" id="A0A1J3E878"/>
<gene>
    <name evidence="1" type="ORF">GA_TR3258_c0_g1_i1_g.10174</name>
</gene>
<organism evidence="1">
    <name type="scientific">Noccaea caerulescens</name>
    <name type="common">Alpine penny-cress</name>
    <name type="synonym">Thlaspi caerulescens</name>
    <dbReference type="NCBI Taxonomy" id="107243"/>
    <lineage>
        <taxon>Eukaryota</taxon>
        <taxon>Viridiplantae</taxon>
        <taxon>Streptophyta</taxon>
        <taxon>Embryophyta</taxon>
        <taxon>Tracheophyta</taxon>
        <taxon>Spermatophyta</taxon>
        <taxon>Magnoliopsida</taxon>
        <taxon>eudicotyledons</taxon>
        <taxon>Gunneridae</taxon>
        <taxon>Pentapetalae</taxon>
        <taxon>rosids</taxon>
        <taxon>malvids</taxon>
        <taxon>Brassicales</taxon>
        <taxon>Brassicaceae</taxon>
        <taxon>Coluteocarpeae</taxon>
        <taxon>Noccaea</taxon>
    </lineage>
</organism>
<dbReference type="EMBL" id="GEVI01005912">
    <property type="protein sequence ID" value="JAU26408.1"/>
    <property type="molecule type" value="Transcribed_RNA"/>
</dbReference>
<evidence type="ECO:0000313" key="1">
    <source>
        <dbReference type="EMBL" id="JAU26408.1"/>
    </source>
</evidence>
<name>A0A1J3E878_NOCCA</name>
<reference evidence="1" key="1">
    <citation type="submission" date="2016-07" db="EMBL/GenBank/DDBJ databases">
        <title>De novo transcriptome assembly of four accessions of the metal hyperaccumulator plant Noccaea caerulescens.</title>
        <authorList>
            <person name="Blande D."/>
            <person name="Halimaa P."/>
            <person name="Tervahauta A.I."/>
            <person name="Aarts M.G."/>
            <person name="Karenlampi S.O."/>
        </authorList>
    </citation>
    <scope>NUCLEOTIDE SEQUENCE</scope>
</reference>
<protein>
    <submittedName>
        <fullName evidence="1">Uncharacterized protein</fullName>
    </submittedName>
</protein>